<protein>
    <recommendedName>
        <fullName evidence="11">ArfGap-domain-containing protein</fullName>
    </recommendedName>
</protein>
<dbReference type="InterPro" id="IPR001849">
    <property type="entry name" value="PH_domain"/>
</dbReference>
<dbReference type="CDD" id="cd08204">
    <property type="entry name" value="ArfGap"/>
    <property type="match status" value="1"/>
</dbReference>
<dbReference type="SUPFAM" id="SSF50729">
    <property type="entry name" value="PH domain-like"/>
    <property type="match status" value="1"/>
</dbReference>
<keyword evidence="3 5" id="KW-0863">Zinc-finger</keyword>
<dbReference type="PROSITE" id="PS50003">
    <property type="entry name" value="PH_DOMAIN"/>
    <property type="match status" value="1"/>
</dbReference>
<evidence type="ECO:0000313" key="10">
    <source>
        <dbReference type="Proteomes" id="UP000266861"/>
    </source>
</evidence>
<evidence type="ECO:0008006" key="11">
    <source>
        <dbReference type="Google" id="ProtNLM"/>
    </source>
</evidence>
<dbReference type="AlphaFoldDB" id="A0A397GNF4"/>
<keyword evidence="10" id="KW-1185">Reference proteome</keyword>
<dbReference type="InterPro" id="IPR037278">
    <property type="entry name" value="ARFGAP/RecO"/>
</dbReference>
<feature type="compositionally biased region" description="Low complexity" evidence="6">
    <location>
        <begin position="535"/>
        <end position="559"/>
    </location>
</feature>
<keyword evidence="1" id="KW-0343">GTPase activation</keyword>
<dbReference type="FunFam" id="2.30.29.30:FF:000252">
    <property type="entry name" value="ARF GTPase activator (Csx2)"/>
    <property type="match status" value="1"/>
</dbReference>
<feature type="compositionally biased region" description="Pro residues" evidence="6">
    <location>
        <begin position="933"/>
        <end position="943"/>
    </location>
</feature>
<feature type="region of interest" description="Disordered" evidence="6">
    <location>
        <begin position="924"/>
        <end position="956"/>
    </location>
</feature>
<dbReference type="GO" id="GO:0005096">
    <property type="term" value="F:GTPase activator activity"/>
    <property type="evidence" value="ECO:0007669"/>
    <property type="project" value="UniProtKB-KW"/>
</dbReference>
<feature type="compositionally biased region" description="Polar residues" evidence="6">
    <location>
        <begin position="560"/>
        <end position="573"/>
    </location>
</feature>
<dbReference type="SMART" id="SM00233">
    <property type="entry name" value="PH"/>
    <property type="match status" value="1"/>
</dbReference>
<accession>A0A397GNF4</accession>
<evidence type="ECO:0000256" key="3">
    <source>
        <dbReference type="ARBA" id="ARBA00022771"/>
    </source>
</evidence>
<dbReference type="FunFam" id="1.10.220.150:FF:000009">
    <property type="entry name" value="stromal membrane-associated protein 1 isoform X1"/>
    <property type="match status" value="1"/>
</dbReference>
<dbReference type="Proteomes" id="UP000266861">
    <property type="component" value="Unassembled WGS sequence"/>
</dbReference>
<evidence type="ECO:0000256" key="5">
    <source>
        <dbReference type="PROSITE-ProRule" id="PRU00288"/>
    </source>
</evidence>
<dbReference type="Pfam" id="PF00169">
    <property type="entry name" value="PH"/>
    <property type="match status" value="1"/>
</dbReference>
<organism evidence="9 10">
    <name type="scientific">Diversispora epigaea</name>
    <dbReference type="NCBI Taxonomy" id="1348612"/>
    <lineage>
        <taxon>Eukaryota</taxon>
        <taxon>Fungi</taxon>
        <taxon>Fungi incertae sedis</taxon>
        <taxon>Mucoromycota</taxon>
        <taxon>Glomeromycotina</taxon>
        <taxon>Glomeromycetes</taxon>
        <taxon>Diversisporales</taxon>
        <taxon>Diversisporaceae</taxon>
        <taxon>Diversispora</taxon>
    </lineage>
</organism>
<dbReference type="Pfam" id="PF01412">
    <property type="entry name" value="ArfGap"/>
    <property type="match status" value="1"/>
</dbReference>
<dbReference type="Gene3D" id="1.20.1270.60">
    <property type="entry name" value="Arfaptin homology (AH) domain/BAR domain"/>
    <property type="match status" value="1"/>
</dbReference>
<dbReference type="OrthoDB" id="10266696at2759"/>
<dbReference type="Gene3D" id="2.30.29.30">
    <property type="entry name" value="Pleckstrin-homology domain (PH domain)/Phosphotyrosine-binding domain (PTB)"/>
    <property type="match status" value="1"/>
</dbReference>
<evidence type="ECO:0000259" key="8">
    <source>
        <dbReference type="PROSITE" id="PS50115"/>
    </source>
</evidence>
<dbReference type="PANTHER" id="PTHR23180">
    <property type="entry name" value="CENTAURIN/ARF"/>
    <property type="match status" value="1"/>
</dbReference>
<name>A0A397GNF4_9GLOM</name>
<feature type="region of interest" description="Disordered" evidence="6">
    <location>
        <begin position="529"/>
        <end position="573"/>
    </location>
</feature>
<feature type="compositionally biased region" description="Low complexity" evidence="6">
    <location>
        <begin position="257"/>
        <end position="269"/>
    </location>
</feature>
<feature type="region of interest" description="Disordered" evidence="6">
    <location>
        <begin position="228"/>
        <end position="280"/>
    </location>
</feature>
<evidence type="ECO:0000256" key="4">
    <source>
        <dbReference type="ARBA" id="ARBA00022833"/>
    </source>
</evidence>
<evidence type="ECO:0000313" key="9">
    <source>
        <dbReference type="EMBL" id="RHZ52572.1"/>
    </source>
</evidence>
<reference evidence="9 10" key="1">
    <citation type="submission" date="2018-08" db="EMBL/GenBank/DDBJ databases">
        <title>Genome and evolution of the arbuscular mycorrhizal fungus Diversispora epigaea (formerly Glomus versiforme) and its bacterial endosymbionts.</title>
        <authorList>
            <person name="Sun X."/>
            <person name="Fei Z."/>
            <person name="Harrison M."/>
        </authorList>
    </citation>
    <scope>NUCLEOTIDE SEQUENCE [LARGE SCALE GENOMIC DNA]</scope>
    <source>
        <strain evidence="9 10">IT104</strain>
    </source>
</reference>
<keyword evidence="2" id="KW-0479">Metal-binding</keyword>
<gene>
    <name evidence="9" type="ORF">Glove_460g5</name>
</gene>
<dbReference type="InterPro" id="IPR011993">
    <property type="entry name" value="PH-like_dom_sf"/>
</dbReference>
<dbReference type="CDD" id="cd07608">
    <property type="entry name" value="BAR_ArfGAP_fungi"/>
    <property type="match status" value="1"/>
</dbReference>
<evidence type="ECO:0000256" key="1">
    <source>
        <dbReference type="ARBA" id="ARBA00022468"/>
    </source>
</evidence>
<dbReference type="EMBL" id="PQFF01000402">
    <property type="protein sequence ID" value="RHZ52572.1"/>
    <property type="molecule type" value="Genomic_DNA"/>
</dbReference>
<dbReference type="GO" id="GO:0008270">
    <property type="term" value="F:zinc ion binding"/>
    <property type="evidence" value="ECO:0007669"/>
    <property type="project" value="UniProtKB-KW"/>
</dbReference>
<feature type="domain" description="Arf-GAP" evidence="8">
    <location>
        <begin position="785"/>
        <end position="987"/>
    </location>
</feature>
<dbReference type="PROSITE" id="PS50115">
    <property type="entry name" value="ARFGAP"/>
    <property type="match status" value="1"/>
</dbReference>
<dbReference type="SUPFAM" id="SSF57863">
    <property type="entry name" value="ArfGap/RecO-like zinc finger"/>
    <property type="match status" value="1"/>
</dbReference>
<dbReference type="InterPro" id="IPR027267">
    <property type="entry name" value="AH/BAR_dom_sf"/>
</dbReference>
<dbReference type="InterPro" id="IPR001164">
    <property type="entry name" value="ArfGAP_dom"/>
</dbReference>
<feature type="compositionally biased region" description="Basic and acidic residues" evidence="6">
    <location>
        <begin position="271"/>
        <end position="280"/>
    </location>
</feature>
<comment type="caution">
    <text evidence="9">The sequence shown here is derived from an EMBL/GenBank/DDBJ whole genome shotgun (WGS) entry which is preliminary data.</text>
</comment>
<dbReference type="SUPFAM" id="SSF103657">
    <property type="entry name" value="BAR/IMD domain-like"/>
    <property type="match status" value="1"/>
</dbReference>
<dbReference type="PRINTS" id="PR00405">
    <property type="entry name" value="REVINTRACTNG"/>
</dbReference>
<dbReference type="STRING" id="1348612.A0A397GNF4"/>
<dbReference type="PANTHER" id="PTHR23180:SF160">
    <property type="entry name" value="ADP-RIBOSYLATION FACTOR GTPASE-ACTIVATING PROTEIN EFFECTOR PROTEIN 1"/>
    <property type="match status" value="1"/>
</dbReference>
<feature type="domain" description="PH" evidence="7">
    <location>
        <begin position="597"/>
        <end position="703"/>
    </location>
</feature>
<sequence length="1182" mass="132458">MGIVSSSLDENPTLYIRNSNRFQITEISVSTSIHDPYITFPVMSTGIAAVPITTDLLEFIQDPNVKSISPNRFLLKLIKDKRLELKFKFNIGKTDGIKADVKGLTFINVSSEKELSRIVTVEFNDDPNLHKHPNVTLVGNYYTDEVQISEVEWSWKWSPPHNMEEIHQGWRNYCCFAEYDEKDNTFQLLASFTFWVADGTKSHYRRTSKSSESFDGTSFFTGTSSLLPSSTSTLCSPNIPRSVRPSSPDTSLLLIPSMSSGTSSVSSGGRRNSDDLMFQHEPEDGPLFRATLSAYEKKNNSLRNNIKRILKAAINSRDVIMDSRYADEEFVSILQSAAVAHPQAFQSVLDSYLEEATRKISSYREILVNQMTNLLIEPLRKLYENDIKVAESKKKEFEDESRDYYQFLSKYLSLKVDSSKEKKQFESDSKYQNKRKNFELKRFDYYAYMQDLHGGRKDQEILYHLTNFAEKQSSFFQQTAMGIQSLKPGLDKLSIDVAEATKEIHLMRKEREERRRALETRTTIVNPVNPFPIETFNGGETSNNNNNGNASSTGDNTSNISENRPSSPVASPNVLQNRFRGIRDLEHHDSELTSSAGRKKEGFLFATSRVTQHGTVDPIAKNSWHKYWCVLAGGQLCEYSNWKKQLETHNEPINLRFATVREARGADRRFCFEVITPQYRRIYQATSAEDMNSWITVISNAIESLLNGTSSCRNLDQVLQEDNIAGAVNPFARKSVQRRGTLPSLSEKRKNDMKKGVSSLFEDSTIFTHTEGSNLQELNENDNSVKIIEIIKGADSSNACCADCGARRTEWCSINLGIVLCIECSGIHRSLGTHISKIRSLTLDTTSYTPDLIQLIKSIGNSRSNSIWEATLKSFEIATTPPQKFDLTLTVPTVSSKFEKDEDKVEPTSDPDWDELINMITPSIRSSVSPSTSPTPSPIPSPIPFVTKRMSKPSSNDSREVKQKFIIAKYVDRAFVNFSLVDEGRTATDILFEAVKENNILSAIQAIALRADVNARRRFEVTDDYGLKTPLLLALLHIDPSLMIVESGRTLFPMAELLLQNGSDVEKGLPEDDLEDMLAAASQPITRSTAKSVGTWAAEVVSDMKKSRKNALDVVQASGNIAAIRYFTPKVLARGPISNSTDDPNSLMITNTGAVVGGTISERKHSSAINRAISVSTKKALS</sequence>
<keyword evidence="4" id="KW-0862">Zinc</keyword>
<dbReference type="InterPro" id="IPR038508">
    <property type="entry name" value="ArfGAP_dom_sf"/>
</dbReference>
<dbReference type="GO" id="GO:0005737">
    <property type="term" value="C:cytoplasm"/>
    <property type="evidence" value="ECO:0007669"/>
    <property type="project" value="InterPro"/>
</dbReference>
<evidence type="ECO:0000256" key="6">
    <source>
        <dbReference type="SAM" id="MobiDB-lite"/>
    </source>
</evidence>
<dbReference type="Gene3D" id="1.10.220.150">
    <property type="entry name" value="Arf GTPase activating protein"/>
    <property type="match status" value="1"/>
</dbReference>
<proteinExistence type="predicted"/>
<dbReference type="InterPro" id="IPR045258">
    <property type="entry name" value="ACAP1/2/3-like"/>
</dbReference>
<evidence type="ECO:0000259" key="7">
    <source>
        <dbReference type="PROSITE" id="PS50003"/>
    </source>
</evidence>
<dbReference type="InterPro" id="IPR004148">
    <property type="entry name" value="BAR_dom"/>
</dbReference>
<dbReference type="SMART" id="SM00105">
    <property type="entry name" value="ArfGap"/>
    <property type="match status" value="1"/>
</dbReference>
<dbReference type="Pfam" id="PF16746">
    <property type="entry name" value="BAR_3"/>
    <property type="match status" value="1"/>
</dbReference>
<evidence type="ECO:0000256" key="2">
    <source>
        <dbReference type="ARBA" id="ARBA00022723"/>
    </source>
</evidence>